<reference evidence="3" key="1">
    <citation type="submission" date="2016-05" db="EMBL/GenBank/DDBJ databases">
        <authorList>
            <person name="Baek K."/>
            <person name="Yang S.-J."/>
        </authorList>
    </citation>
    <scope>NUCLEOTIDE SEQUENCE [LARGE SCALE GENOMIC DNA]</scope>
    <source>
        <strain evidence="3">ST58-10</strain>
    </source>
</reference>
<dbReference type="STRING" id="1821621.A8C75_07430"/>
<evidence type="ECO:0000313" key="3">
    <source>
        <dbReference type="Proteomes" id="UP000078070"/>
    </source>
</evidence>
<gene>
    <name evidence="2" type="ORF">A8C75_07430</name>
</gene>
<dbReference type="PANTHER" id="PTHR30595">
    <property type="entry name" value="GLPR-RELATED TRANSCRIPTIONAL REPRESSOR"/>
    <property type="match status" value="1"/>
</dbReference>
<dbReference type="InterPro" id="IPR038461">
    <property type="entry name" value="Schlafen_AlbA_2_dom_sf"/>
</dbReference>
<dbReference type="KEGG" id="mars:A8C75_07430"/>
<evidence type="ECO:0000259" key="1">
    <source>
        <dbReference type="Pfam" id="PF04326"/>
    </source>
</evidence>
<sequence>MRKEYRGITGRTRRLLQMPEGVNVDFKREASAVHASDLVAFANAASGGTLLIGIDEYTSDDGVQRGQVVGCDVDDGARLSLINKATGCYPNIDVEIFIENLGARPFLRVEIPAGPSKPYCTPSGQYTMRADGRNRALYPEELLSIFMDREGEQFLSRFRNAVFRLEHQVGGISHSINDGLLQVSQHIHDLDDQLRRTFSRIDQLTDSSKKRSRNMLQTLRDSQESIGNLERLLSEGNGNQQRYQVMLREVEEKLGGLLDNMTSDTAVDG</sequence>
<feature type="domain" description="Schlafen AlbA-2" evidence="1">
    <location>
        <begin position="20"/>
        <end position="136"/>
    </location>
</feature>
<organism evidence="2 3">
    <name type="scientific">Marinobacterium aestuarii</name>
    <dbReference type="NCBI Taxonomy" id="1821621"/>
    <lineage>
        <taxon>Bacteria</taxon>
        <taxon>Pseudomonadati</taxon>
        <taxon>Pseudomonadota</taxon>
        <taxon>Gammaproteobacteria</taxon>
        <taxon>Oceanospirillales</taxon>
        <taxon>Oceanospirillaceae</taxon>
        <taxon>Marinobacterium</taxon>
    </lineage>
</organism>
<protein>
    <submittedName>
        <fullName evidence="2">Transcriptional regulator</fullName>
    </submittedName>
</protein>
<proteinExistence type="predicted"/>
<dbReference type="Pfam" id="PF04326">
    <property type="entry name" value="SLFN_AlbA_2"/>
    <property type="match status" value="1"/>
</dbReference>
<accession>A0A1A9EWT3</accession>
<dbReference type="EMBL" id="CP015839">
    <property type="protein sequence ID" value="ANG62335.1"/>
    <property type="molecule type" value="Genomic_DNA"/>
</dbReference>
<dbReference type="Proteomes" id="UP000078070">
    <property type="component" value="Chromosome"/>
</dbReference>
<keyword evidence="3" id="KW-1185">Reference proteome</keyword>
<dbReference type="Gene3D" id="3.30.950.30">
    <property type="entry name" value="Schlafen, AAA domain"/>
    <property type="match status" value="1"/>
</dbReference>
<dbReference type="PANTHER" id="PTHR30595:SF6">
    <property type="entry name" value="SCHLAFEN ALBA-2 DOMAIN-CONTAINING PROTEIN"/>
    <property type="match status" value="1"/>
</dbReference>
<dbReference type="AlphaFoldDB" id="A0A1A9EWT3"/>
<dbReference type="OrthoDB" id="8456725at2"/>
<dbReference type="RefSeq" id="WP_067380156.1">
    <property type="nucleotide sequence ID" value="NZ_CP015839.1"/>
</dbReference>
<name>A0A1A9EWT3_9GAMM</name>
<evidence type="ECO:0000313" key="2">
    <source>
        <dbReference type="EMBL" id="ANG62335.1"/>
    </source>
</evidence>
<reference evidence="2 3" key="2">
    <citation type="journal article" date="2018" name="Int. J. Syst. Evol. Microbiol.">
        <title>Marinobacterium aestuarii sp. nov., a benzene-degrading marine bacterium isolated from estuary sediment.</title>
        <authorList>
            <person name="Bae S.S."/>
            <person name="Jung J."/>
            <person name="Chung D."/>
            <person name="Baek K."/>
        </authorList>
    </citation>
    <scope>NUCLEOTIDE SEQUENCE [LARGE SCALE GENOMIC DNA]</scope>
    <source>
        <strain evidence="2 3">ST58-10</strain>
    </source>
</reference>
<dbReference type="InterPro" id="IPR007421">
    <property type="entry name" value="Schlafen_AlbA_2_dom"/>
</dbReference>